<evidence type="ECO:0000256" key="1">
    <source>
        <dbReference type="SAM" id="SignalP"/>
    </source>
</evidence>
<dbReference type="Proteomes" id="UP000240904">
    <property type="component" value="Unassembled WGS sequence"/>
</dbReference>
<dbReference type="EMBL" id="PYMC01000004">
    <property type="protein sequence ID" value="PSW05746.1"/>
    <property type="molecule type" value="Genomic_DNA"/>
</dbReference>
<gene>
    <name evidence="2" type="ORF">C9I89_08425</name>
</gene>
<dbReference type="Gene3D" id="3.40.190.10">
    <property type="entry name" value="Periplasmic binding protein-like II"/>
    <property type="match status" value="2"/>
</dbReference>
<keyword evidence="3" id="KW-1185">Reference proteome</keyword>
<proteinExistence type="predicted"/>
<comment type="caution">
    <text evidence="2">The sequence shown here is derived from an EMBL/GenBank/DDBJ whole genome shotgun (WGS) entry which is preliminary data.</text>
</comment>
<accession>A0A2T3N0S7</accession>
<name>A0A2T3N0S7_9GAMM</name>
<protein>
    <submittedName>
        <fullName evidence="2">Phosphate ABC transporter substrate-binding protein</fullName>
    </submittedName>
</protein>
<dbReference type="Pfam" id="PF12974">
    <property type="entry name" value="Phosphonate-bd"/>
    <property type="match status" value="1"/>
</dbReference>
<keyword evidence="1" id="KW-0732">Signal</keyword>
<reference evidence="2 3" key="1">
    <citation type="submission" date="2018-03" db="EMBL/GenBank/DDBJ databases">
        <title>Whole genome sequencing of Histamine producing bacteria.</title>
        <authorList>
            <person name="Butler K."/>
        </authorList>
    </citation>
    <scope>NUCLEOTIDE SEQUENCE [LARGE SCALE GENOMIC DNA]</scope>
    <source>
        <strain evidence="2 3">DSM 16190</strain>
    </source>
</reference>
<evidence type="ECO:0000313" key="3">
    <source>
        <dbReference type="Proteomes" id="UP000240904"/>
    </source>
</evidence>
<dbReference type="PANTHER" id="PTHR35841">
    <property type="entry name" value="PHOSPHONATES-BINDING PERIPLASMIC PROTEIN"/>
    <property type="match status" value="1"/>
</dbReference>
<organism evidence="2 3">
    <name type="scientific">Photobacterium lipolyticum</name>
    <dbReference type="NCBI Taxonomy" id="266810"/>
    <lineage>
        <taxon>Bacteria</taxon>
        <taxon>Pseudomonadati</taxon>
        <taxon>Pseudomonadota</taxon>
        <taxon>Gammaproteobacteria</taxon>
        <taxon>Vibrionales</taxon>
        <taxon>Vibrionaceae</taxon>
        <taxon>Photobacterium</taxon>
    </lineage>
</organism>
<dbReference type="AlphaFoldDB" id="A0A2T3N0S7"/>
<dbReference type="OrthoDB" id="5343002at2"/>
<feature type="chain" id="PRO_5015662418" evidence="1">
    <location>
        <begin position="24"/>
        <end position="278"/>
    </location>
</feature>
<sequence>MVKQALIKWWPVLLILVAQASMAKTYTFGVVPQQSASKLAQLWTPIVLHLSEQTGMEIQFATAPNIPTFEERLAAGDYDFVYMNPYHFTVFNQEPGYQALAKAKNKRIKGIIVVRKDSGITELQQLNRQTLAFPAPAAFAASILTRSHLSDIGINFTPKYVSSHDSVYSAVAKGLYPAGGGVMRTFNNMPDTLRKQLHVLWTTQGYTPHAFASHPKVNAVDQLKLQQALIQMDRSLNGMALLESIKLQGIEAAQSSDWDDVRRLRIEFLGDQGHPLAE</sequence>
<evidence type="ECO:0000313" key="2">
    <source>
        <dbReference type="EMBL" id="PSW05746.1"/>
    </source>
</evidence>
<feature type="signal peptide" evidence="1">
    <location>
        <begin position="1"/>
        <end position="23"/>
    </location>
</feature>
<dbReference type="RefSeq" id="WP_107282898.1">
    <property type="nucleotide sequence ID" value="NZ_PYMC01000004.1"/>
</dbReference>
<dbReference type="PANTHER" id="PTHR35841:SF1">
    <property type="entry name" value="PHOSPHONATES-BINDING PERIPLASMIC PROTEIN"/>
    <property type="match status" value="1"/>
</dbReference>
<dbReference type="SUPFAM" id="SSF53850">
    <property type="entry name" value="Periplasmic binding protein-like II"/>
    <property type="match status" value="1"/>
</dbReference>